<reference evidence="3" key="1">
    <citation type="submission" date="2010-06" db="EMBL/GenBank/DDBJ databases">
        <authorList>
            <person name="Jiang H."/>
            <person name="Abraham K."/>
            <person name="Ali S."/>
            <person name="Alsbrooks S.L."/>
            <person name="Anim B.N."/>
            <person name="Anosike U.S."/>
            <person name="Attaway T."/>
            <person name="Bandaranaike D.P."/>
            <person name="Battles P.K."/>
            <person name="Bell S.N."/>
            <person name="Bell A.V."/>
            <person name="Beltran B."/>
            <person name="Bickham C."/>
            <person name="Bustamante Y."/>
            <person name="Caleb T."/>
            <person name="Canada A."/>
            <person name="Cardenas V."/>
            <person name="Carter K."/>
            <person name="Chacko J."/>
            <person name="Chandrabose M.N."/>
            <person name="Chavez D."/>
            <person name="Chavez A."/>
            <person name="Chen L."/>
            <person name="Chu H.-S."/>
            <person name="Claassen K.J."/>
            <person name="Cockrell R."/>
            <person name="Collins M."/>
            <person name="Cooper J.A."/>
            <person name="Cree A."/>
            <person name="Curry S.M."/>
            <person name="Da Y."/>
            <person name="Dao M.D."/>
            <person name="Das B."/>
            <person name="Davila M.-L."/>
            <person name="Davy-Carroll L."/>
            <person name="Denson S."/>
            <person name="Dinh H."/>
            <person name="Ebong V.E."/>
            <person name="Edwards J.R."/>
            <person name="Egan A."/>
            <person name="El-Daye J."/>
            <person name="Escobedo L."/>
            <person name="Fernandez S."/>
            <person name="Fernando P.R."/>
            <person name="Flagg N."/>
            <person name="Forbes L.D."/>
            <person name="Fowler R.G."/>
            <person name="Fu Q."/>
            <person name="Gabisi R.A."/>
            <person name="Ganer J."/>
            <person name="Garbino Pronczuk A."/>
            <person name="Garcia R.M."/>
            <person name="Garner T."/>
            <person name="Garrett T.E."/>
            <person name="Gonzalez D.A."/>
            <person name="Hamid H."/>
            <person name="Hawkins E.S."/>
            <person name="Hirani K."/>
            <person name="Hogues M.E."/>
            <person name="Hollins B."/>
            <person name="Hsiao C.-H."/>
            <person name="Jabil R."/>
            <person name="James M.L."/>
            <person name="Jhangiani S.N."/>
            <person name="Johnson B."/>
            <person name="Johnson Q."/>
            <person name="Joshi V."/>
            <person name="Kalu J.B."/>
            <person name="Kam C."/>
            <person name="Kashfia A."/>
            <person name="Keebler J."/>
            <person name="Kisamo H."/>
            <person name="Kovar C.L."/>
            <person name="Lago L.A."/>
            <person name="Lai C.-Y."/>
            <person name="Laidlaw J."/>
            <person name="Lara F."/>
            <person name="Le T.-K."/>
            <person name="Lee S.L."/>
            <person name="Legall F.H."/>
            <person name="Lemon S.J."/>
            <person name="Lewis L.R."/>
            <person name="Li B."/>
            <person name="Liu Y."/>
            <person name="Liu Y.-S."/>
            <person name="Lopez J."/>
            <person name="Lozado R.J."/>
            <person name="Lu J."/>
            <person name="Madu R.C."/>
            <person name="Maheshwari M."/>
            <person name="Maheshwari R."/>
            <person name="Malloy K."/>
            <person name="Martinez E."/>
            <person name="Mathew T."/>
            <person name="Mercado I.C."/>
            <person name="Mercado C."/>
            <person name="Meyer B."/>
            <person name="Montgomery K."/>
            <person name="Morgan M.B."/>
            <person name="Munidasa M."/>
            <person name="Nazareth L.V."/>
            <person name="Nelson J."/>
            <person name="Ng B.M."/>
            <person name="Nguyen N.B."/>
            <person name="Nguyen P.Q."/>
            <person name="Nguyen T."/>
            <person name="Obregon M."/>
            <person name="Okwuonu G.O."/>
            <person name="Onwere C.G."/>
            <person name="Orozco G."/>
            <person name="Parra A."/>
            <person name="Patel S."/>
            <person name="Patil S."/>
            <person name="Perez A."/>
            <person name="Perez Y."/>
            <person name="Pham C."/>
            <person name="Primus E.L."/>
            <person name="Pu L.-L."/>
            <person name="Puazo M."/>
            <person name="Qin X."/>
            <person name="Quiroz J.B."/>
            <person name="Reese J."/>
            <person name="Richards S."/>
            <person name="Rives C.M."/>
            <person name="Robberts R."/>
            <person name="Ruiz S.J."/>
            <person name="Ruiz M.J."/>
            <person name="Santibanez J."/>
            <person name="Schneider B.W."/>
            <person name="Sisson I."/>
            <person name="Smith M."/>
            <person name="Sodergren E."/>
            <person name="Song X.-Z."/>
            <person name="Song B.B."/>
            <person name="Summersgill H."/>
            <person name="Thelus R."/>
            <person name="Thornton R.D."/>
            <person name="Trejos Z.Y."/>
            <person name="Usmani K."/>
            <person name="Vattathil S."/>
            <person name="Villasana D."/>
            <person name="Walker D.L."/>
            <person name="Wang S."/>
            <person name="Wang K."/>
            <person name="White C.S."/>
            <person name="Williams A.C."/>
            <person name="Williamson J."/>
            <person name="Wilson K."/>
            <person name="Woghiren I.O."/>
            <person name="Woodworth J.R."/>
            <person name="Worley K.C."/>
            <person name="Wright R.A."/>
            <person name="Wu W."/>
            <person name="Young L."/>
            <person name="Zhang L."/>
            <person name="Zhang J."/>
            <person name="Zhu Y."/>
            <person name="Muzny D.M."/>
            <person name="Weinstock G."/>
            <person name="Gibbs R.A."/>
        </authorList>
    </citation>
    <scope>NUCLEOTIDE SEQUENCE [LARGE SCALE GENOMIC DNA]</scope>
    <source>
        <strain evidence="3">LSR1</strain>
    </source>
</reference>
<dbReference type="RefSeq" id="XP_016664179.1">
    <property type="nucleotide sequence ID" value="XM_016808690.1"/>
</dbReference>
<proteinExistence type="predicted"/>
<dbReference type="EnsemblMetazoa" id="XM_016808690.2">
    <property type="protein sequence ID" value="XP_016664179.1"/>
    <property type="gene ID" value="LOC107885178"/>
</dbReference>
<accession>A0A8R2D6V3</accession>
<organism evidence="2 3">
    <name type="scientific">Acyrthosiphon pisum</name>
    <name type="common">Pea aphid</name>
    <dbReference type="NCBI Taxonomy" id="7029"/>
    <lineage>
        <taxon>Eukaryota</taxon>
        <taxon>Metazoa</taxon>
        <taxon>Ecdysozoa</taxon>
        <taxon>Arthropoda</taxon>
        <taxon>Hexapoda</taxon>
        <taxon>Insecta</taxon>
        <taxon>Pterygota</taxon>
        <taxon>Neoptera</taxon>
        <taxon>Paraneoptera</taxon>
        <taxon>Hemiptera</taxon>
        <taxon>Sternorrhyncha</taxon>
        <taxon>Aphidomorpha</taxon>
        <taxon>Aphidoidea</taxon>
        <taxon>Aphididae</taxon>
        <taxon>Macrosiphini</taxon>
        <taxon>Acyrthosiphon</taxon>
    </lineage>
</organism>
<evidence type="ECO:0000313" key="3">
    <source>
        <dbReference type="Proteomes" id="UP000007819"/>
    </source>
</evidence>
<dbReference type="AlphaFoldDB" id="A0A8R2D6V3"/>
<dbReference type="Proteomes" id="UP000007819">
    <property type="component" value="Chromosome A1"/>
</dbReference>
<dbReference type="GeneID" id="107885178"/>
<dbReference type="RefSeq" id="XP_016664178.1">
    <property type="nucleotide sequence ID" value="XM_016808689.1"/>
</dbReference>
<dbReference type="OrthoDB" id="6593681at2759"/>
<protein>
    <submittedName>
        <fullName evidence="2">Uncharacterized protein</fullName>
    </submittedName>
</protein>
<keyword evidence="1" id="KW-0732">Signal</keyword>
<evidence type="ECO:0000256" key="1">
    <source>
        <dbReference type="SAM" id="SignalP"/>
    </source>
</evidence>
<sequence length="204" mass="23679">MIFINYLCSVLIFINLPFFVRSENCNYITNFFMKKNVFVFKSVESVEFLPIEYKTTSFGFFPLDFGNSTVYPNLITYKDKDVETLSDTELKISNEDLMSAVYKSLINDERLHDVISVFSNRYVVRIGSNNVRVFTFKFGVDVEIDHTKCEIDQIRFIKSVIKGMICKTVYVSGVRYNIKCETITFSLLPIDETGKLEIETKCKV</sequence>
<feature type="signal peptide" evidence="1">
    <location>
        <begin position="1"/>
        <end position="22"/>
    </location>
</feature>
<reference evidence="2" key="2">
    <citation type="submission" date="2022-06" db="UniProtKB">
        <authorList>
            <consortium name="EnsemblMetazoa"/>
        </authorList>
    </citation>
    <scope>IDENTIFICATION</scope>
</reference>
<dbReference type="KEGG" id="api:107885178"/>
<evidence type="ECO:0000313" key="2">
    <source>
        <dbReference type="EnsemblMetazoa" id="XP_016664178.1"/>
    </source>
</evidence>
<name>A0A8R2D6V3_ACYPI</name>
<dbReference type="EnsemblMetazoa" id="XM_016808689.2">
    <property type="protein sequence ID" value="XP_016664178.1"/>
    <property type="gene ID" value="LOC107885178"/>
</dbReference>
<keyword evidence="3" id="KW-1185">Reference proteome</keyword>
<feature type="chain" id="PRO_5042775225" evidence="1">
    <location>
        <begin position="23"/>
        <end position="204"/>
    </location>
</feature>